<feature type="compositionally biased region" description="Basic and acidic residues" evidence="1">
    <location>
        <begin position="473"/>
        <end position="484"/>
    </location>
</feature>
<dbReference type="OrthoDB" id="433924at2759"/>
<feature type="compositionally biased region" description="Basic and acidic residues" evidence="1">
    <location>
        <begin position="501"/>
        <end position="520"/>
    </location>
</feature>
<protein>
    <submittedName>
        <fullName evidence="2">Uncharacterized protein</fullName>
    </submittedName>
</protein>
<evidence type="ECO:0000256" key="1">
    <source>
        <dbReference type="SAM" id="MobiDB-lite"/>
    </source>
</evidence>
<name>A0A0M0JQG5_9EUKA</name>
<dbReference type="Proteomes" id="UP000037460">
    <property type="component" value="Unassembled WGS sequence"/>
</dbReference>
<evidence type="ECO:0000313" key="3">
    <source>
        <dbReference type="Proteomes" id="UP000037460"/>
    </source>
</evidence>
<proteinExistence type="predicted"/>
<organism evidence="2 3">
    <name type="scientific">Chrysochromulina tobinii</name>
    <dbReference type="NCBI Taxonomy" id="1460289"/>
    <lineage>
        <taxon>Eukaryota</taxon>
        <taxon>Haptista</taxon>
        <taxon>Haptophyta</taxon>
        <taxon>Prymnesiophyceae</taxon>
        <taxon>Prymnesiales</taxon>
        <taxon>Chrysochromulinaceae</taxon>
        <taxon>Chrysochromulina</taxon>
    </lineage>
</organism>
<dbReference type="EMBL" id="JWZX01002505">
    <property type="protein sequence ID" value="KOO28844.1"/>
    <property type="molecule type" value="Genomic_DNA"/>
</dbReference>
<dbReference type="PANTHER" id="PTHR36395">
    <property type="entry name" value="RING-H2 ZINC FINGER PROTEIN"/>
    <property type="match status" value="1"/>
</dbReference>
<accession>A0A0M0JQG5</accession>
<dbReference type="AlphaFoldDB" id="A0A0M0JQG5"/>
<reference evidence="3" key="1">
    <citation type="journal article" date="2015" name="PLoS Genet.">
        <title>Genome Sequence and Transcriptome Analyses of Chrysochromulina tobin: Metabolic Tools for Enhanced Algal Fitness in the Prominent Order Prymnesiales (Haptophyceae).</title>
        <authorList>
            <person name="Hovde B.T."/>
            <person name="Deodato C.R."/>
            <person name="Hunsperger H.M."/>
            <person name="Ryken S.A."/>
            <person name="Yost W."/>
            <person name="Jha R.K."/>
            <person name="Patterson J."/>
            <person name="Monnat R.J. Jr."/>
            <person name="Barlow S.B."/>
            <person name="Starkenburg S.R."/>
            <person name="Cattolico R.A."/>
        </authorList>
    </citation>
    <scope>NUCLEOTIDE SEQUENCE</scope>
    <source>
        <strain evidence="3">CCMP291</strain>
    </source>
</reference>
<sequence length="520" mass="57316">MMLHEARMIRASASQQSLAETKQLRRALSMKIAQSAPLAFQTEKRRKMMMRQKSNFEADLRIQKHRDRMVDDVRETLTTDQTYALSACFMALEVEKPVGPTSRIPGTINLDELTLALRSFGYSMHEEAEVMKNAREMLEERPEFGEFGLRLTLEDFINVVAGGPKPEGCMGPTGSLQSIGKVIAAVRLEMGEEEIDYAAGHHVMKSEQSRRKSDQRMKSLESLASEAYPFSIVTDAFRISNLISSYSLPALPAPLSSPTRAGKGGKGAPKKSVDVYNVLKDKTKSIGAGAFKDAKELGSWLSHHGIGVEAWGSGSAKAVADLLVELENGDAKMVMVDGKIFRCLSAIRLVVRVAVGTNRHLVCVGQQLAAGRRRKRHQLPSGPLYDDEDPLAVALRAVQAELGALIPDIHAGVKVLDETYLQWDEIAGSSSYPQLQTLTRLHQVDVLVRGLPLSPEFATQEGKTQHLWQWHKDAPDDLRRKPEQHASPQGSPASPFLASPARRENPEMASPARRENPESA</sequence>
<feature type="region of interest" description="Disordered" evidence="1">
    <location>
        <begin position="473"/>
        <end position="520"/>
    </location>
</feature>
<dbReference type="PANTHER" id="PTHR36395:SF1">
    <property type="entry name" value="RING-H2 ZINC FINGER PROTEIN"/>
    <property type="match status" value="1"/>
</dbReference>
<evidence type="ECO:0000313" key="2">
    <source>
        <dbReference type="EMBL" id="KOO28844.1"/>
    </source>
</evidence>
<keyword evidence="3" id="KW-1185">Reference proteome</keyword>
<comment type="caution">
    <text evidence="2">The sequence shown here is derived from an EMBL/GenBank/DDBJ whole genome shotgun (WGS) entry which is preliminary data.</text>
</comment>
<gene>
    <name evidence="2" type="ORF">Ctob_007163</name>
</gene>